<name>A0ABS3JLV6_9BACT</name>
<keyword evidence="2" id="KW-1185">Reference proteome</keyword>
<evidence type="ECO:0000313" key="1">
    <source>
        <dbReference type="EMBL" id="MBO0950443.1"/>
    </source>
</evidence>
<dbReference type="EMBL" id="JAFMYW010000005">
    <property type="protein sequence ID" value="MBO0950443.1"/>
    <property type="molecule type" value="Genomic_DNA"/>
</dbReference>
<accession>A0ABS3JLV6</accession>
<gene>
    <name evidence="1" type="ORF">J2I46_17740</name>
</gene>
<reference evidence="1 2" key="1">
    <citation type="submission" date="2021-03" db="EMBL/GenBank/DDBJ databases">
        <title>Fibrella sp. HMF5405 genome sequencing and assembly.</title>
        <authorList>
            <person name="Kang H."/>
            <person name="Kim H."/>
            <person name="Bae S."/>
            <person name="Joh K."/>
        </authorList>
    </citation>
    <scope>NUCLEOTIDE SEQUENCE [LARGE SCALE GENOMIC DNA]</scope>
    <source>
        <strain evidence="1 2">HMF5405</strain>
    </source>
</reference>
<dbReference type="RefSeq" id="WP_207330393.1">
    <property type="nucleotide sequence ID" value="NZ_JAFMYW010000005.1"/>
</dbReference>
<evidence type="ECO:0000313" key="2">
    <source>
        <dbReference type="Proteomes" id="UP000664628"/>
    </source>
</evidence>
<sequence length="320" mass="34713">MKPENHAERNRRQLQFGLTYLALLVLLALSSWVSFRIIPALADAQLNQSAGRLATYRKQLTRTDLHLAALGQGAPIDEPWLSTFFGQADALDQQFSEGVFQNTTRSYRRLVAEYEDGRQNGDPELQQLAAQRTDLQTKQAGLQTAVADLNRAIAVVASSGGGGGAPPPPPAGKAPNMHPAIFTGHFGPFKPLLVRGSGEFGSNNPQVNVSAQVVLLGERQVILSIYFDIGDNSTFAKTTERYELYTAPPGTHITAISVPLNTPWRVNYTDTNQREDQFAVADGLFTFQLQASTPSLDVGGAGGSSLTVKLNRPIRIDLAR</sequence>
<proteinExistence type="predicted"/>
<protein>
    <submittedName>
        <fullName evidence="1">Uncharacterized protein</fullName>
    </submittedName>
</protein>
<dbReference type="Proteomes" id="UP000664628">
    <property type="component" value="Unassembled WGS sequence"/>
</dbReference>
<comment type="caution">
    <text evidence="1">The sequence shown here is derived from an EMBL/GenBank/DDBJ whole genome shotgun (WGS) entry which is preliminary data.</text>
</comment>
<organism evidence="1 2">
    <name type="scientific">Fibrella forsythiae</name>
    <dbReference type="NCBI Taxonomy" id="2817061"/>
    <lineage>
        <taxon>Bacteria</taxon>
        <taxon>Pseudomonadati</taxon>
        <taxon>Bacteroidota</taxon>
        <taxon>Cytophagia</taxon>
        <taxon>Cytophagales</taxon>
        <taxon>Spirosomataceae</taxon>
        <taxon>Fibrella</taxon>
    </lineage>
</organism>